<evidence type="ECO:0000313" key="2">
    <source>
        <dbReference type="Proteomes" id="UP000886998"/>
    </source>
</evidence>
<proteinExistence type="predicted"/>
<dbReference type="PANTHER" id="PTHR45913:SF5">
    <property type="entry name" value="GENERAL TRANSCRIPTION FACTOR II-I REPEAT DOMAIN-CONTAINING PROTEIN 2A-LIKE PROTEIN"/>
    <property type="match status" value="1"/>
</dbReference>
<sequence length="111" mass="12656">MCPEKLNRFTRINLSLKTLSLSVERIENISTEIYASLNTITTSYVYFSLTLEETPVINAQLAIFVRDIDSQMNITKDILELMSFKGTITGRNTKDDVINSPQSHQKDLKIL</sequence>
<protein>
    <submittedName>
        <fullName evidence="1">Uncharacterized protein</fullName>
    </submittedName>
</protein>
<reference evidence="1" key="1">
    <citation type="submission" date="2020-08" db="EMBL/GenBank/DDBJ databases">
        <title>Multicomponent nature underlies the extraordinary mechanical properties of spider dragline silk.</title>
        <authorList>
            <person name="Kono N."/>
            <person name="Nakamura H."/>
            <person name="Mori M."/>
            <person name="Yoshida Y."/>
            <person name="Ohtoshi R."/>
            <person name="Malay A.D."/>
            <person name="Moran D.A.P."/>
            <person name="Tomita M."/>
            <person name="Numata K."/>
            <person name="Arakawa K."/>
        </authorList>
    </citation>
    <scope>NUCLEOTIDE SEQUENCE</scope>
</reference>
<accession>A0A8X6XI31</accession>
<evidence type="ECO:0000313" key="1">
    <source>
        <dbReference type="EMBL" id="GFY53065.1"/>
    </source>
</evidence>
<dbReference type="Proteomes" id="UP000886998">
    <property type="component" value="Unassembled WGS sequence"/>
</dbReference>
<name>A0A8X6XI31_9ARAC</name>
<gene>
    <name evidence="1" type="ORF">TNIN_498081</name>
</gene>
<keyword evidence="2" id="KW-1185">Reference proteome</keyword>
<dbReference type="EMBL" id="BMAV01009058">
    <property type="protein sequence ID" value="GFY53065.1"/>
    <property type="molecule type" value="Genomic_DNA"/>
</dbReference>
<dbReference type="AlphaFoldDB" id="A0A8X6XI31"/>
<dbReference type="OrthoDB" id="6417506at2759"/>
<comment type="caution">
    <text evidence="1">The sequence shown here is derived from an EMBL/GenBank/DDBJ whole genome shotgun (WGS) entry which is preliminary data.</text>
</comment>
<dbReference type="PANTHER" id="PTHR45913">
    <property type="entry name" value="EPM2A-INTERACTING PROTEIN 1"/>
    <property type="match status" value="1"/>
</dbReference>
<organism evidence="1 2">
    <name type="scientific">Trichonephila inaurata madagascariensis</name>
    <dbReference type="NCBI Taxonomy" id="2747483"/>
    <lineage>
        <taxon>Eukaryota</taxon>
        <taxon>Metazoa</taxon>
        <taxon>Ecdysozoa</taxon>
        <taxon>Arthropoda</taxon>
        <taxon>Chelicerata</taxon>
        <taxon>Arachnida</taxon>
        <taxon>Araneae</taxon>
        <taxon>Araneomorphae</taxon>
        <taxon>Entelegynae</taxon>
        <taxon>Araneoidea</taxon>
        <taxon>Nephilidae</taxon>
        <taxon>Trichonephila</taxon>
        <taxon>Trichonephila inaurata</taxon>
    </lineage>
</organism>